<sequence length="343" mass="35421">MSAADAVAAILFLGVVLYAVFGGADFGSGVWDLLAGNARRGGAVRRLVDHSIAPVWEANHVWLIFVIVFLWTAFPRSFVALVGTVYVPLSFVGLGIVLRGAGFAYRKFADDLHTARLYGVLFAGASLITPFFLGMIAGAVASGRVPADGVGDRLTSWTGPTSWLGGVLAVLTCAFLAAVFMARDADRMGLSNLAEWFRVRGLATGLGTGVVALAGIVVIVADAPTLAEGLTGRALPLVVLSGVGGLTTLWLLRTRRFVVARVSAAVSVGAIVVGWGVAQYPWLLVDEVTIADAAGAPATLTGLLIAFAVAGVLVVPALVALFVLVDRGMVSGGEDRPAPVDHG</sequence>
<evidence type="ECO:0000313" key="9">
    <source>
        <dbReference type="Proteomes" id="UP000264006"/>
    </source>
</evidence>
<evidence type="ECO:0000256" key="7">
    <source>
        <dbReference type="SAM" id="Phobius"/>
    </source>
</evidence>
<name>A0A346Y0M9_9ACTN</name>
<feature type="transmembrane region" description="Helical" evidence="7">
    <location>
        <begin position="86"/>
        <end position="105"/>
    </location>
</feature>
<evidence type="ECO:0000256" key="2">
    <source>
        <dbReference type="ARBA" id="ARBA00007543"/>
    </source>
</evidence>
<feature type="transmembrane region" description="Helical" evidence="7">
    <location>
        <begin position="202"/>
        <end position="221"/>
    </location>
</feature>
<dbReference type="InterPro" id="IPR003317">
    <property type="entry name" value="Cyt-d_oxidase_su2"/>
</dbReference>
<accession>A0A346Y0M9</accession>
<dbReference type="KEGG" id="euz:DVS28_a3351"/>
<protein>
    <submittedName>
        <fullName evidence="8">Putative Cytochrome bd2, subunit II</fullName>
    </submittedName>
</protein>
<feature type="transmembrane region" description="Helical" evidence="7">
    <location>
        <begin position="264"/>
        <end position="283"/>
    </location>
</feature>
<feature type="transmembrane region" description="Helical" evidence="7">
    <location>
        <begin position="233"/>
        <end position="252"/>
    </location>
</feature>
<evidence type="ECO:0000256" key="6">
    <source>
        <dbReference type="ARBA" id="ARBA00023136"/>
    </source>
</evidence>
<dbReference type="Pfam" id="PF02322">
    <property type="entry name" value="Cyt_bd_oxida_II"/>
    <property type="match status" value="1"/>
</dbReference>
<evidence type="ECO:0000256" key="3">
    <source>
        <dbReference type="ARBA" id="ARBA00022475"/>
    </source>
</evidence>
<dbReference type="GO" id="GO:0009055">
    <property type="term" value="F:electron transfer activity"/>
    <property type="evidence" value="ECO:0007669"/>
    <property type="project" value="TreeGrafter"/>
</dbReference>
<feature type="transmembrane region" description="Helical" evidence="7">
    <location>
        <begin position="55"/>
        <end position="74"/>
    </location>
</feature>
<proteinExistence type="inferred from homology"/>
<gene>
    <name evidence="8" type="ORF">DVS28_a3351</name>
</gene>
<feature type="transmembrane region" description="Helical" evidence="7">
    <location>
        <begin position="303"/>
        <end position="325"/>
    </location>
</feature>
<dbReference type="GO" id="GO:0070069">
    <property type="term" value="C:cytochrome complex"/>
    <property type="evidence" value="ECO:0007669"/>
    <property type="project" value="TreeGrafter"/>
</dbReference>
<evidence type="ECO:0000256" key="5">
    <source>
        <dbReference type="ARBA" id="ARBA00022989"/>
    </source>
</evidence>
<feature type="transmembrane region" description="Helical" evidence="7">
    <location>
        <begin position="161"/>
        <end position="182"/>
    </location>
</feature>
<keyword evidence="9" id="KW-1185">Reference proteome</keyword>
<evidence type="ECO:0000256" key="1">
    <source>
        <dbReference type="ARBA" id="ARBA00004651"/>
    </source>
</evidence>
<dbReference type="GO" id="GO:0005886">
    <property type="term" value="C:plasma membrane"/>
    <property type="evidence" value="ECO:0007669"/>
    <property type="project" value="UniProtKB-SubCell"/>
</dbReference>
<keyword evidence="3" id="KW-1003">Cell membrane</keyword>
<dbReference type="OrthoDB" id="9776710at2"/>
<dbReference type="PANTHER" id="PTHR43141:SF4">
    <property type="entry name" value="CYTOCHROME BD2 SUBUNIT II"/>
    <property type="match status" value="1"/>
</dbReference>
<dbReference type="GO" id="GO:0019646">
    <property type="term" value="P:aerobic electron transport chain"/>
    <property type="evidence" value="ECO:0007669"/>
    <property type="project" value="TreeGrafter"/>
</dbReference>
<feature type="transmembrane region" description="Helical" evidence="7">
    <location>
        <begin position="6"/>
        <end position="34"/>
    </location>
</feature>
<dbReference type="RefSeq" id="WP_114592427.1">
    <property type="nucleotide sequence ID" value="NZ_CP031165.1"/>
</dbReference>
<dbReference type="GO" id="GO:0016682">
    <property type="term" value="F:oxidoreductase activity, acting on diphenols and related substances as donors, oxygen as acceptor"/>
    <property type="evidence" value="ECO:0007669"/>
    <property type="project" value="TreeGrafter"/>
</dbReference>
<dbReference type="PANTHER" id="PTHR43141">
    <property type="entry name" value="CYTOCHROME BD2 SUBUNIT II"/>
    <property type="match status" value="1"/>
</dbReference>
<feature type="transmembrane region" description="Helical" evidence="7">
    <location>
        <begin position="117"/>
        <end position="141"/>
    </location>
</feature>
<keyword evidence="6 7" id="KW-0472">Membrane</keyword>
<organism evidence="8 9">
    <name type="scientific">Euzebya pacifica</name>
    <dbReference type="NCBI Taxonomy" id="1608957"/>
    <lineage>
        <taxon>Bacteria</taxon>
        <taxon>Bacillati</taxon>
        <taxon>Actinomycetota</taxon>
        <taxon>Nitriliruptoria</taxon>
        <taxon>Euzebyales</taxon>
    </lineage>
</organism>
<keyword evidence="5 7" id="KW-1133">Transmembrane helix</keyword>
<dbReference type="Proteomes" id="UP000264006">
    <property type="component" value="Chromosome"/>
</dbReference>
<comment type="subcellular location">
    <subcellularLocation>
        <location evidence="1">Cell membrane</location>
        <topology evidence="1">Multi-pass membrane protein</topology>
    </subcellularLocation>
</comment>
<comment type="similarity">
    <text evidence="2">Belongs to the cytochrome ubiquinol oxidase subunit 2 family.</text>
</comment>
<dbReference type="EMBL" id="CP031165">
    <property type="protein sequence ID" value="AXV08026.1"/>
    <property type="molecule type" value="Genomic_DNA"/>
</dbReference>
<keyword evidence="4 7" id="KW-0812">Transmembrane</keyword>
<evidence type="ECO:0000313" key="8">
    <source>
        <dbReference type="EMBL" id="AXV08026.1"/>
    </source>
</evidence>
<evidence type="ECO:0000256" key="4">
    <source>
        <dbReference type="ARBA" id="ARBA00022692"/>
    </source>
</evidence>
<reference evidence="8 9" key="1">
    <citation type="submission" date="2018-09" db="EMBL/GenBank/DDBJ databases">
        <title>Complete genome sequence of Euzebya sp. DY32-46 isolated from seawater of Pacific Ocean.</title>
        <authorList>
            <person name="Xu L."/>
            <person name="Wu Y.-H."/>
            <person name="Xu X.-W."/>
        </authorList>
    </citation>
    <scope>NUCLEOTIDE SEQUENCE [LARGE SCALE GENOMIC DNA]</scope>
    <source>
        <strain evidence="8 9">DY32-46</strain>
    </source>
</reference>
<dbReference type="AlphaFoldDB" id="A0A346Y0M9"/>